<keyword evidence="2" id="KW-0677">Repeat</keyword>
<feature type="region of interest" description="Disordered" evidence="4">
    <location>
        <begin position="462"/>
        <end position="482"/>
    </location>
</feature>
<evidence type="ECO:0000313" key="6">
    <source>
        <dbReference type="Proteomes" id="UP001515480"/>
    </source>
</evidence>
<keyword evidence="1 3" id="KW-0853">WD repeat</keyword>
<evidence type="ECO:0000313" key="5">
    <source>
        <dbReference type="EMBL" id="KAL1507622.1"/>
    </source>
</evidence>
<dbReference type="InterPro" id="IPR015943">
    <property type="entry name" value="WD40/YVTN_repeat-like_dom_sf"/>
</dbReference>
<dbReference type="CDD" id="cd00200">
    <property type="entry name" value="WD40"/>
    <property type="match status" value="1"/>
</dbReference>
<dbReference type="InterPro" id="IPR020472">
    <property type="entry name" value="WD40_PAC1"/>
</dbReference>
<dbReference type="InterPro" id="IPR036322">
    <property type="entry name" value="WD40_repeat_dom_sf"/>
</dbReference>
<dbReference type="PANTHER" id="PTHR19848">
    <property type="entry name" value="WD40 REPEAT PROTEIN"/>
    <property type="match status" value="1"/>
</dbReference>
<reference evidence="5 6" key="1">
    <citation type="journal article" date="2024" name="Science">
        <title>Giant polyketide synthase enzymes in the biosynthesis of giant marine polyether toxins.</title>
        <authorList>
            <person name="Fallon T.R."/>
            <person name="Shende V.V."/>
            <person name="Wierzbicki I.H."/>
            <person name="Pendleton A.L."/>
            <person name="Watervoot N.F."/>
            <person name="Auber R.P."/>
            <person name="Gonzalez D.J."/>
            <person name="Wisecaver J.H."/>
            <person name="Moore B.S."/>
        </authorList>
    </citation>
    <scope>NUCLEOTIDE SEQUENCE [LARGE SCALE GENOMIC DNA]</scope>
    <source>
        <strain evidence="5 6">12B1</strain>
    </source>
</reference>
<keyword evidence="6" id="KW-1185">Reference proteome</keyword>
<organism evidence="5 6">
    <name type="scientific">Prymnesium parvum</name>
    <name type="common">Toxic golden alga</name>
    <dbReference type="NCBI Taxonomy" id="97485"/>
    <lineage>
        <taxon>Eukaryota</taxon>
        <taxon>Haptista</taxon>
        <taxon>Haptophyta</taxon>
        <taxon>Prymnesiophyceae</taxon>
        <taxon>Prymnesiales</taxon>
        <taxon>Prymnesiaceae</taxon>
        <taxon>Prymnesium</taxon>
    </lineage>
</organism>
<dbReference type="EMBL" id="JBGBPQ010000017">
    <property type="protein sequence ID" value="KAL1507622.1"/>
    <property type="molecule type" value="Genomic_DNA"/>
</dbReference>
<feature type="repeat" description="WD" evidence="3">
    <location>
        <begin position="316"/>
        <end position="338"/>
    </location>
</feature>
<comment type="caution">
    <text evidence="5">The sequence shown here is derived from an EMBL/GenBank/DDBJ whole genome shotgun (WGS) entry which is preliminary data.</text>
</comment>
<evidence type="ECO:0000256" key="3">
    <source>
        <dbReference type="PROSITE-ProRule" id="PRU00221"/>
    </source>
</evidence>
<dbReference type="PROSITE" id="PS00678">
    <property type="entry name" value="WD_REPEATS_1"/>
    <property type="match status" value="1"/>
</dbReference>
<feature type="compositionally biased region" description="Gly residues" evidence="4">
    <location>
        <begin position="525"/>
        <end position="534"/>
    </location>
</feature>
<evidence type="ECO:0000256" key="4">
    <source>
        <dbReference type="SAM" id="MobiDB-lite"/>
    </source>
</evidence>
<evidence type="ECO:0000256" key="2">
    <source>
        <dbReference type="ARBA" id="ARBA00022737"/>
    </source>
</evidence>
<feature type="region of interest" description="Disordered" evidence="4">
    <location>
        <begin position="500"/>
        <end position="565"/>
    </location>
</feature>
<feature type="repeat" description="WD" evidence="3">
    <location>
        <begin position="260"/>
        <end position="299"/>
    </location>
</feature>
<sequence length="565" mass="57994">MASRRPSAGRSSGAVVPAPRGQGSSSLAAAAAGRGGMARSHAHTDAYMREMYASLEAMGVDTSDDPYKPSFEPHTPSFEPAHAGAALARGPAHELPAALASGSAAHAVAPQPCGEWSAGPNDAAGRVGDASARPLLCLSVHADLAVVGSSDHGLTEFDLRAGGGGSLPRRRALFSAACGHSEWVTAVAHAADGRVVSAGMDSKLCVWNASGAPRCHDLLGHTGSISRVAVSAEGQLALSASYDKTLRVWSLAGGAALACLRAHRAPVLHLAWARDLLASADRDGQVIAWDLPRGAPVRAASHGGHATALAAAEGGVLSGGQDGVVRLWDARRREPAAAARVHEGAVNELVAHALPQGAPLVLSAGADRAVLALEPRMGWQVLHRFTEHRDFVYSLAAVGPYALSGGGDGMVLVHELTRGELCYGLGANQAAVRCLAADSHRLVCAGDDGTLISYEFGAAPRREASGAPPAARQPAGSAAQQYAEKKRLAIERAAAIKAERKASQSAGSSRGFTPPDQLDHFMACGGEGKGGGGAFPPDANGEARKPPSELDMLHALGDRKFGRRR</sequence>
<evidence type="ECO:0008006" key="7">
    <source>
        <dbReference type="Google" id="ProtNLM"/>
    </source>
</evidence>
<dbReference type="PROSITE" id="PS50082">
    <property type="entry name" value="WD_REPEATS_2"/>
    <property type="match status" value="3"/>
</dbReference>
<dbReference type="AlphaFoldDB" id="A0AB34IUE0"/>
<dbReference type="SUPFAM" id="SSF50978">
    <property type="entry name" value="WD40 repeat-like"/>
    <property type="match status" value="1"/>
</dbReference>
<name>A0AB34IUE0_PRYPA</name>
<dbReference type="Gene3D" id="2.130.10.10">
    <property type="entry name" value="YVTN repeat-like/Quinoprotein amine dehydrogenase"/>
    <property type="match status" value="3"/>
</dbReference>
<dbReference type="PANTHER" id="PTHR19848:SF7">
    <property type="entry name" value="F-BOX AND WD-40 DOMAIN PROTEIN 7"/>
    <property type="match status" value="1"/>
</dbReference>
<feature type="compositionally biased region" description="Low complexity" evidence="4">
    <location>
        <begin position="1"/>
        <end position="32"/>
    </location>
</feature>
<evidence type="ECO:0000256" key="1">
    <source>
        <dbReference type="ARBA" id="ARBA00022574"/>
    </source>
</evidence>
<dbReference type="Pfam" id="PF00400">
    <property type="entry name" value="WD40"/>
    <property type="match status" value="3"/>
</dbReference>
<dbReference type="SMART" id="SM00320">
    <property type="entry name" value="WD40"/>
    <property type="match status" value="6"/>
</dbReference>
<gene>
    <name evidence="5" type="ORF">AB1Y20_007241</name>
</gene>
<dbReference type="Proteomes" id="UP001515480">
    <property type="component" value="Unassembled WGS sequence"/>
</dbReference>
<dbReference type="PRINTS" id="PR00320">
    <property type="entry name" value="GPROTEINBRPT"/>
</dbReference>
<feature type="repeat" description="WD" evidence="3">
    <location>
        <begin position="218"/>
        <end position="259"/>
    </location>
</feature>
<proteinExistence type="predicted"/>
<feature type="compositionally biased region" description="Basic and acidic residues" evidence="4">
    <location>
        <begin position="541"/>
        <end position="565"/>
    </location>
</feature>
<dbReference type="InterPro" id="IPR001680">
    <property type="entry name" value="WD40_rpt"/>
</dbReference>
<accession>A0AB34IUE0</accession>
<dbReference type="PROSITE" id="PS50294">
    <property type="entry name" value="WD_REPEATS_REGION"/>
    <property type="match status" value="2"/>
</dbReference>
<feature type="region of interest" description="Disordered" evidence="4">
    <location>
        <begin position="1"/>
        <end position="36"/>
    </location>
</feature>
<protein>
    <recommendedName>
        <fullName evidence="7">Guanine nucleotide-binding protein subunit beta-like protein</fullName>
    </recommendedName>
</protein>
<dbReference type="InterPro" id="IPR019775">
    <property type="entry name" value="WD40_repeat_CS"/>
</dbReference>